<dbReference type="GO" id="GO:0019888">
    <property type="term" value="F:protein phosphatase regulator activity"/>
    <property type="evidence" value="ECO:0007669"/>
    <property type="project" value="TreeGrafter"/>
</dbReference>
<dbReference type="GO" id="GO:0005829">
    <property type="term" value="C:cytosol"/>
    <property type="evidence" value="ECO:0007669"/>
    <property type="project" value="TreeGrafter"/>
</dbReference>
<organism evidence="3 4">
    <name type="scientific">Cylicocyclus nassatus</name>
    <name type="common">Nematode worm</name>
    <dbReference type="NCBI Taxonomy" id="53992"/>
    <lineage>
        <taxon>Eukaryota</taxon>
        <taxon>Metazoa</taxon>
        <taxon>Ecdysozoa</taxon>
        <taxon>Nematoda</taxon>
        <taxon>Chromadorea</taxon>
        <taxon>Rhabditida</taxon>
        <taxon>Rhabditina</taxon>
        <taxon>Rhabditomorpha</taxon>
        <taxon>Strongyloidea</taxon>
        <taxon>Strongylidae</taxon>
        <taxon>Cylicocyclus</taxon>
    </lineage>
</organism>
<dbReference type="PANTHER" id="PTHR10648:SF4">
    <property type="entry name" value="PROTEIN PHOSPHATASE 2 (FORMERLY 2A), REGULATORY SUBUNIT A, BETA ISOFORM-RELATED"/>
    <property type="match status" value="1"/>
</dbReference>
<keyword evidence="1" id="KW-0677">Repeat</keyword>
<dbReference type="PANTHER" id="PTHR10648">
    <property type="entry name" value="SERINE/THREONINE-PROTEIN PHOSPHATASE PP2A 65 KDA REGULATORY SUBUNIT"/>
    <property type="match status" value="1"/>
</dbReference>
<dbReference type="AlphaFoldDB" id="A0AA36LZZ4"/>
<accession>A0AA36LZZ4</accession>
<dbReference type="Gene3D" id="1.25.10.10">
    <property type="entry name" value="Leucine-rich Repeat Variant"/>
    <property type="match status" value="1"/>
</dbReference>
<dbReference type="GO" id="GO:0005634">
    <property type="term" value="C:nucleus"/>
    <property type="evidence" value="ECO:0007669"/>
    <property type="project" value="TreeGrafter"/>
</dbReference>
<comment type="caution">
    <text evidence="3">The sequence shown here is derived from an EMBL/GenBank/DDBJ whole genome shotgun (WGS) entry which is preliminary data.</text>
</comment>
<evidence type="ECO:0000313" key="3">
    <source>
        <dbReference type="EMBL" id="CAJ0594723.1"/>
    </source>
</evidence>
<protein>
    <submittedName>
        <fullName evidence="3">Uncharacterized protein</fullName>
    </submittedName>
</protein>
<dbReference type="EMBL" id="CATQJL010000112">
    <property type="protein sequence ID" value="CAJ0594723.1"/>
    <property type="molecule type" value="Genomic_DNA"/>
</dbReference>
<sequence>MVEEAIPEALVEVGRIKLENHQYRSGIPQHVKTELAGVTMGLAPLVEKENTISQLLPIYMQLLKDSTAEVRLNIITNLHKVNDVIGASQLLNWRFICEYGAMHRNRDGSTPVMERKSMPRFGSEERGCWWIGLCGVGRREFDNEILN</sequence>
<gene>
    <name evidence="3" type="ORF">CYNAS_LOCUS6706</name>
</gene>
<reference evidence="3" key="1">
    <citation type="submission" date="2023-07" db="EMBL/GenBank/DDBJ databases">
        <authorList>
            <consortium name="CYATHOMIX"/>
        </authorList>
    </citation>
    <scope>NUCLEOTIDE SEQUENCE</scope>
    <source>
        <strain evidence="3">N/A</strain>
    </source>
</reference>
<evidence type="ECO:0000256" key="2">
    <source>
        <dbReference type="PROSITE-ProRule" id="PRU00103"/>
    </source>
</evidence>
<keyword evidence="4" id="KW-1185">Reference proteome</keyword>
<dbReference type="PROSITE" id="PS50077">
    <property type="entry name" value="HEAT_REPEAT"/>
    <property type="match status" value="1"/>
</dbReference>
<evidence type="ECO:0000256" key="1">
    <source>
        <dbReference type="ARBA" id="ARBA00022737"/>
    </source>
</evidence>
<feature type="repeat" description="HEAT" evidence="2">
    <location>
        <begin position="55"/>
        <end position="92"/>
    </location>
</feature>
<evidence type="ECO:0000313" key="4">
    <source>
        <dbReference type="Proteomes" id="UP001176961"/>
    </source>
</evidence>
<dbReference type="Proteomes" id="UP001176961">
    <property type="component" value="Unassembled WGS sequence"/>
</dbReference>
<dbReference type="InterPro" id="IPR021133">
    <property type="entry name" value="HEAT_type_2"/>
</dbReference>
<dbReference type="InterPro" id="IPR051023">
    <property type="entry name" value="PP2A_Regulatory_Subunit_A"/>
</dbReference>
<proteinExistence type="predicted"/>
<dbReference type="GO" id="GO:0000159">
    <property type="term" value="C:protein phosphatase type 2A complex"/>
    <property type="evidence" value="ECO:0007669"/>
    <property type="project" value="TreeGrafter"/>
</dbReference>
<name>A0AA36LZZ4_CYLNA</name>
<dbReference type="InterPro" id="IPR011989">
    <property type="entry name" value="ARM-like"/>
</dbReference>